<feature type="domain" description="Polysaccharide biosynthesis protein CapD-like" evidence="2">
    <location>
        <begin position="147"/>
        <end position="423"/>
    </location>
</feature>
<dbReference type="PANTHER" id="PTHR43318">
    <property type="entry name" value="UDP-N-ACETYLGLUCOSAMINE 4,6-DEHYDRATASE"/>
    <property type="match status" value="1"/>
</dbReference>
<dbReference type="OrthoDB" id="9803111at2"/>
<dbReference type="InterPro" id="IPR051203">
    <property type="entry name" value="Polysaccharide_Synthase-Rel"/>
</dbReference>
<evidence type="ECO:0000259" key="2">
    <source>
        <dbReference type="Pfam" id="PF02719"/>
    </source>
</evidence>
<dbReference type="SUPFAM" id="SSF51735">
    <property type="entry name" value="NAD(P)-binding Rossmann-fold domains"/>
    <property type="match status" value="2"/>
</dbReference>
<dbReference type="Pfam" id="PF02719">
    <property type="entry name" value="Polysacc_synt_2"/>
    <property type="match status" value="1"/>
</dbReference>
<name>A0A1D2KXV0_BROTH</name>
<dbReference type="CDD" id="cd05237">
    <property type="entry name" value="UDP_invert_4-6DH_SDR_e"/>
    <property type="match status" value="1"/>
</dbReference>
<dbReference type="Gene3D" id="3.40.50.720">
    <property type="entry name" value="NAD(P)-binding Rossmann-like Domain"/>
    <property type="match status" value="2"/>
</dbReference>
<keyword evidence="4" id="KW-1185">Reference proteome</keyword>
<evidence type="ECO:0000313" key="3">
    <source>
        <dbReference type="EMBL" id="ATF26548.1"/>
    </source>
</evidence>
<evidence type="ECO:0000313" key="4">
    <source>
        <dbReference type="Proteomes" id="UP000243591"/>
    </source>
</evidence>
<dbReference type="InterPro" id="IPR036291">
    <property type="entry name" value="NAD(P)-bd_dom_sf"/>
</dbReference>
<dbReference type="PANTHER" id="PTHR43318:SF1">
    <property type="entry name" value="POLYSACCHARIDE BIOSYNTHESIS PROTEIN EPSC-RELATED"/>
    <property type="match status" value="1"/>
</dbReference>
<reference evidence="3 4" key="1">
    <citation type="submission" date="2017-09" db="EMBL/GenBank/DDBJ databases">
        <title>Complete Genome Sequences of Two Strains of the Meat Spoilage Bacterium Brochothrix thermosphacta Isolated from Ground Chicken.</title>
        <authorList>
            <person name="Paoli G.C."/>
            <person name="Wijey C."/>
            <person name="Chen C.-Y."/>
            <person name="Nguyen L."/>
            <person name="Yan X."/>
            <person name="Irwin P.L."/>
        </authorList>
    </citation>
    <scope>NUCLEOTIDE SEQUENCE [LARGE SCALE GENOMIC DNA]</scope>
    <source>
        <strain evidence="3 4">BI</strain>
    </source>
</reference>
<gene>
    <name evidence="3" type="ORF">CNY62_09175</name>
</gene>
<dbReference type="AlphaFoldDB" id="A0A1D2KXV0"/>
<proteinExistence type="inferred from homology"/>
<sequence>MTHLKKVVIVGAGDLGINVLKNFIQNYEKEFFVEGLLDDDISKKHTSYYGKPILGTLSELNVLLSEVTIDFIVLAISNIQPNKKQSILKVCADQQVKVKTIPGIKEWIKESNSYKALEDVTPQDLLGRNSVNLLTKELTEQIEGKTVLVTGAGGSIGSEICRQVLLLRPQKLILVGHGENSIHQLLMELNNPIIVPVIADIQDKDELERVFKTYQPAIVYHAAAHKHVPLMEGSLSSAFKNNFLGTKNVADICEESDVEACVMISTDKAVKPANNMGRTKRLAEMYMQYMAKKSACNFSVVRFGNVLGSRGSVVPIFTKQLKEGMPITLTHRDMTRYFMTIPEAASLVLKAGSLAKTGEIYVLDMGEPIKILDLAQNLIRLSGHSLEDVPIIETGIRPGEKLTEELLSEGEIQEKNIVDKIHVGKAIEFDEERLLLLAHIGKKLSESELFHWINELTKISRKKTEVVQS</sequence>
<dbReference type="InterPro" id="IPR003869">
    <property type="entry name" value="Polysac_CapD-like"/>
</dbReference>
<dbReference type="Proteomes" id="UP000243591">
    <property type="component" value="Chromosome"/>
</dbReference>
<accession>A0A1D2KXV0</accession>
<dbReference type="RefSeq" id="WP_069126537.1">
    <property type="nucleotide sequence ID" value="NZ_CP023483.1"/>
</dbReference>
<organism evidence="3 4">
    <name type="scientific">Brochothrix thermosphacta</name>
    <name type="common">Microbacterium thermosphactum</name>
    <dbReference type="NCBI Taxonomy" id="2756"/>
    <lineage>
        <taxon>Bacteria</taxon>
        <taxon>Bacillati</taxon>
        <taxon>Bacillota</taxon>
        <taxon>Bacilli</taxon>
        <taxon>Bacillales</taxon>
        <taxon>Listeriaceae</taxon>
        <taxon>Brochothrix</taxon>
    </lineage>
</organism>
<dbReference type="EMBL" id="CP023483">
    <property type="protein sequence ID" value="ATF26548.1"/>
    <property type="molecule type" value="Genomic_DNA"/>
</dbReference>
<dbReference type="KEGG" id="bths:CNY62_09175"/>
<evidence type="ECO:0000256" key="1">
    <source>
        <dbReference type="ARBA" id="ARBA00007430"/>
    </source>
</evidence>
<comment type="similarity">
    <text evidence="1">Belongs to the polysaccharide synthase family.</text>
</comment>
<protein>
    <submittedName>
        <fullName evidence="3">Polysaccharide biosynthesis protein</fullName>
    </submittedName>
</protein>